<evidence type="ECO:0000256" key="1">
    <source>
        <dbReference type="ARBA" id="ARBA00005381"/>
    </source>
</evidence>
<dbReference type="GO" id="GO:0004016">
    <property type="term" value="F:adenylate cyclase activity"/>
    <property type="evidence" value="ECO:0007669"/>
    <property type="project" value="UniProtKB-ARBA"/>
</dbReference>
<evidence type="ECO:0000256" key="2">
    <source>
        <dbReference type="PROSITE-ProRule" id="PRU00169"/>
    </source>
</evidence>
<dbReference type="EMBL" id="VBAK01000127">
    <property type="protein sequence ID" value="TMI89286.1"/>
    <property type="molecule type" value="Genomic_DNA"/>
</dbReference>
<protein>
    <submittedName>
        <fullName evidence="5">Response regulator</fullName>
    </submittedName>
</protein>
<reference evidence="5 6" key="1">
    <citation type="journal article" date="2019" name="Nat. Microbiol.">
        <title>Mediterranean grassland soil C-N compound turnover is dependent on rainfall and depth, and is mediated by genomically divergent microorganisms.</title>
        <authorList>
            <person name="Diamond S."/>
            <person name="Andeer P.F."/>
            <person name="Li Z."/>
            <person name="Crits-Christoph A."/>
            <person name="Burstein D."/>
            <person name="Anantharaman K."/>
            <person name="Lane K.R."/>
            <person name="Thomas B.C."/>
            <person name="Pan C."/>
            <person name="Northen T.R."/>
            <person name="Banfield J.F."/>
        </authorList>
    </citation>
    <scope>NUCLEOTIDE SEQUENCE [LARGE SCALE GENOMIC DNA]</scope>
    <source>
        <strain evidence="5">NP_3</strain>
    </source>
</reference>
<feature type="modified residue" description="4-aspartylphosphate" evidence="2">
    <location>
        <position position="55"/>
    </location>
</feature>
<dbReference type="Gene3D" id="3.30.70.1230">
    <property type="entry name" value="Nucleotide cyclase"/>
    <property type="match status" value="1"/>
</dbReference>
<dbReference type="Pfam" id="PF00072">
    <property type="entry name" value="Response_reg"/>
    <property type="match status" value="1"/>
</dbReference>
<organism evidence="5 6">
    <name type="scientific">Candidatus Segetimicrobium genomatis</name>
    <dbReference type="NCBI Taxonomy" id="2569760"/>
    <lineage>
        <taxon>Bacteria</taxon>
        <taxon>Bacillati</taxon>
        <taxon>Candidatus Sysuimicrobiota</taxon>
        <taxon>Candidatus Sysuimicrobiia</taxon>
        <taxon>Candidatus Sysuimicrobiales</taxon>
        <taxon>Candidatus Segetimicrobiaceae</taxon>
        <taxon>Candidatus Segetimicrobium</taxon>
    </lineage>
</organism>
<dbReference type="PROSITE" id="PS50125">
    <property type="entry name" value="GUANYLATE_CYCLASE_2"/>
    <property type="match status" value="1"/>
</dbReference>
<feature type="domain" description="Response regulatory" evidence="3">
    <location>
        <begin position="6"/>
        <end position="122"/>
    </location>
</feature>
<dbReference type="SMART" id="SM00044">
    <property type="entry name" value="CYCc"/>
    <property type="match status" value="1"/>
</dbReference>
<dbReference type="CDD" id="cd17538">
    <property type="entry name" value="REC_D1_PleD-like"/>
    <property type="match status" value="1"/>
</dbReference>
<comment type="similarity">
    <text evidence="1">Belongs to the adenylyl cyclase class-3 family.</text>
</comment>
<evidence type="ECO:0000259" key="3">
    <source>
        <dbReference type="PROSITE" id="PS50110"/>
    </source>
</evidence>
<evidence type="ECO:0000313" key="6">
    <source>
        <dbReference type="Proteomes" id="UP000318509"/>
    </source>
</evidence>
<dbReference type="SUPFAM" id="SSF55073">
    <property type="entry name" value="Nucleotide cyclase"/>
    <property type="match status" value="1"/>
</dbReference>
<proteinExistence type="inferred from homology"/>
<dbReference type="InterPro" id="IPR001789">
    <property type="entry name" value="Sig_transdc_resp-reg_receiver"/>
</dbReference>
<dbReference type="AlphaFoldDB" id="A0A537K1C3"/>
<dbReference type="InterPro" id="IPR001054">
    <property type="entry name" value="A/G_cyclase"/>
</dbReference>
<dbReference type="GO" id="GO:0000160">
    <property type="term" value="P:phosphorelay signal transduction system"/>
    <property type="evidence" value="ECO:0007669"/>
    <property type="project" value="InterPro"/>
</dbReference>
<dbReference type="InterPro" id="IPR029787">
    <property type="entry name" value="Nucleotide_cyclase"/>
</dbReference>
<dbReference type="GO" id="GO:0006171">
    <property type="term" value="P:cAMP biosynthetic process"/>
    <property type="evidence" value="ECO:0007669"/>
    <property type="project" value="TreeGrafter"/>
</dbReference>
<dbReference type="PANTHER" id="PTHR43081:SF20">
    <property type="entry name" value="TWO-COMPONENT RESPONSE REGULATOR"/>
    <property type="match status" value="1"/>
</dbReference>
<comment type="caution">
    <text evidence="5">The sequence shown here is derived from an EMBL/GenBank/DDBJ whole genome shotgun (WGS) entry which is preliminary data.</text>
</comment>
<dbReference type="PANTHER" id="PTHR43081">
    <property type="entry name" value="ADENYLATE CYCLASE, TERMINAL-DIFFERENTIATION SPECIFIC-RELATED"/>
    <property type="match status" value="1"/>
</dbReference>
<dbReference type="Pfam" id="PF00211">
    <property type="entry name" value="Guanylate_cyc"/>
    <property type="match status" value="1"/>
</dbReference>
<accession>A0A537K1C3</accession>
<dbReference type="SUPFAM" id="SSF52172">
    <property type="entry name" value="CheY-like"/>
    <property type="match status" value="1"/>
</dbReference>
<name>A0A537K1C3_9BACT</name>
<evidence type="ECO:0000313" key="5">
    <source>
        <dbReference type="EMBL" id="TMI89286.1"/>
    </source>
</evidence>
<dbReference type="CDD" id="cd07302">
    <property type="entry name" value="CHD"/>
    <property type="match status" value="1"/>
</dbReference>
<dbReference type="InterPro" id="IPR050697">
    <property type="entry name" value="Adenylyl/Guanylyl_Cyclase_3/4"/>
</dbReference>
<evidence type="ECO:0000259" key="4">
    <source>
        <dbReference type="PROSITE" id="PS50125"/>
    </source>
</evidence>
<sequence length="381" mass="41970">MSVPPKILIADDNPMNVSVLQTHLSAHGYDILTAADGAQALTVAREQRPDLVLLDVVMPEMDGFEVCRRLKADAALHFVPVIIITAKTDPEDTVAGLEAGGDEYLTKPVDPAALVARVKSMLRIKALHDTVREQAARLHTQAAQLAEWNRTLEQRVVEQVQSLERLGRLRRFLSPQVAEIIVSSGDERALESHRREITVVFCDLRGFTPFAESAEPEEVMGILREFHSATGDLIYRFEGTLERFAGDGFMVFFNDPFPCRDPAARAVQMAVAIRGRVSDLIECWRKRGHRLDFGAGIAQGFATLGRIGFEGRFDYGAIGTVTNLASRLCDTARPEQILISERVYAAVEGLVEVEPAGDLPLRGFAKPVPAYNVVRLRGTVA</sequence>
<gene>
    <name evidence="5" type="ORF">E6H00_10320</name>
</gene>
<dbReference type="InterPro" id="IPR011006">
    <property type="entry name" value="CheY-like_superfamily"/>
</dbReference>
<dbReference type="SMART" id="SM00448">
    <property type="entry name" value="REC"/>
    <property type="match status" value="1"/>
</dbReference>
<keyword evidence="2" id="KW-0597">Phosphoprotein</keyword>
<feature type="domain" description="Guanylate cyclase" evidence="4">
    <location>
        <begin position="198"/>
        <end position="329"/>
    </location>
</feature>
<dbReference type="Gene3D" id="3.40.50.2300">
    <property type="match status" value="1"/>
</dbReference>
<dbReference type="PROSITE" id="PS50110">
    <property type="entry name" value="RESPONSE_REGULATORY"/>
    <property type="match status" value="1"/>
</dbReference>
<dbReference type="Proteomes" id="UP000318509">
    <property type="component" value="Unassembled WGS sequence"/>
</dbReference>